<feature type="domain" description="Aminoglycoside phosphotransferase" evidence="1">
    <location>
        <begin position="35"/>
        <end position="258"/>
    </location>
</feature>
<dbReference type="InterPro" id="IPR002575">
    <property type="entry name" value="Aminoglycoside_PTrfase"/>
</dbReference>
<dbReference type="EMBL" id="JARTLD010000025">
    <property type="protein sequence ID" value="MED5017777.1"/>
    <property type="molecule type" value="Genomic_DNA"/>
</dbReference>
<evidence type="ECO:0000313" key="3">
    <source>
        <dbReference type="Proteomes" id="UP001343257"/>
    </source>
</evidence>
<dbReference type="Proteomes" id="UP001343257">
    <property type="component" value="Unassembled WGS sequence"/>
</dbReference>
<sequence length="310" mass="34776">MENTNIWDADWEVSKELAGSLIFGQFPQLAGKPLRLLGYGWDNTVYAVGNEFTFRFPRRKIAVNLLEMEGKILPQLEEYIDIPYSKPLFFGQASEDFPSPFLGYTYLEGTFPIGLTDEQRLRSAGSLARFLKGLHAFPVAVARAQGAQQDHRNLIDIASRKDRMLGFLGELKVHLTADEVCVIESYLRQITLDQASPREVFMHGDLHFKNMLVDGTGAISGIIDWGDMNIGHPGCDLNIAYSFVPPQARAAFFQEYGAVDEETKILARMIAVYIPMLILIQSISDNDERTAKEAKAVIFRALTYEGSGRK</sequence>
<dbReference type="RefSeq" id="WP_328277635.1">
    <property type="nucleotide sequence ID" value="NZ_JARTLD010000025.1"/>
</dbReference>
<dbReference type="PANTHER" id="PTHR21310:SF42">
    <property type="entry name" value="BIFUNCTIONAL AAC_APH"/>
    <property type="match status" value="1"/>
</dbReference>
<dbReference type="Gene3D" id="3.30.200.20">
    <property type="entry name" value="Phosphorylase Kinase, domain 1"/>
    <property type="match status" value="1"/>
</dbReference>
<dbReference type="InterPro" id="IPR051678">
    <property type="entry name" value="AGP_Transferase"/>
</dbReference>
<name>A0ABU6PSD6_9BACL</name>
<dbReference type="Gene3D" id="3.90.1200.10">
    <property type="match status" value="1"/>
</dbReference>
<accession>A0ABU6PSD6</accession>
<proteinExistence type="predicted"/>
<dbReference type="SUPFAM" id="SSF56112">
    <property type="entry name" value="Protein kinase-like (PK-like)"/>
    <property type="match status" value="1"/>
</dbReference>
<evidence type="ECO:0000313" key="2">
    <source>
        <dbReference type="EMBL" id="MED5017777.1"/>
    </source>
</evidence>
<dbReference type="PANTHER" id="PTHR21310">
    <property type="entry name" value="AMINOGLYCOSIDE PHOSPHOTRANSFERASE-RELATED-RELATED"/>
    <property type="match status" value="1"/>
</dbReference>
<comment type="caution">
    <text evidence="2">The sequence shown here is derived from an EMBL/GenBank/DDBJ whole genome shotgun (WGS) entry which is preliminary data.</text>
</comment>
<protein>
    <submittedName>
        <fullName evidence="2">Phosphotransferase</fullName>
    </submittedName>
</protein>
<gene>
    <name evidence="2" type="ORF">P9847_10720</name>
</gene>
<keyword evidence="3" id="KW-1185">Reference proteome</keyword>
<reference evidence="2 3" key="1">
    <citation type="submission" date="2023-03" db="EMBL/GenBank/DDBJ databases">
        <title>Bacillus Genome Sequencing.</title>
        <authorList>
            <person name="Dunlap C."/>
        </authorList>
    </citation>
    <scope>NUCLEOTIDE SEQUENCE [LARGE SCALE GENOMIC DNA]</scope>
    <source>
        <strain evidence="2 3">NRS-52</strain>
    </source>
</reference>
<dbReference type="Pfam" id="PF01636">
    <property type="entry name" value="APH"/>
    <property type="match status" value="1"/>
</dbReference>
<dbReference type="InterPro" id="IPR011009">
    <property type="entry name" value="Kinase-like_dom_sf"/>
</dbReference>
<evidence type="ECO:0000259" key="1">
    <source>
        <dbReference type="Pfam" id="PF01636"/>
    </source>
</evidence>
<organism evidence="2 3">
    <name type="scientific">Paenibacillus chibensis</name>
    <dbReference type="NCBI Taxonomy" id="59846"/>
    <lineage>
        <taxon>Bacteria</taxon>
        <taxon>Bacillati</taxon>
        <taxon>Bacillota</taxon>
        <taxon>Bacilli</taxon>
        <taxon>Bacillales</taxon>
        <taxon>Paenibacillaceae</taxon>
        <taxon>Paenibacillus</taxon>
    </lineage>
</organism>